<keyword evidence="2" id="KW-1185">Reference proteome</keyword>
<evidence type="ECO:0000313" key="2">
    <source>
        <dbReference type="Proteomes" id="UP001529510"/>
    </source>
</evidence>
<reference evidence="1 2" key="1">
    <citation type="submission" date="2024-05" db="EMBL/GenBank/DDBJ databases">
        <title>Genome sequencing and assembly of Indian major carp, Cirrhinus mrigala (Hamilton, 1822).</title>
        <authorList>
            <person name="Mohindra V."/>
            <person name="Chowdhury L.M."/>
            <person name="Lal K."/>
            <person name="Jena J.K."/>
        </authorList>
    </citation>
    <scope>NUCLEOTIDE SEQUENCE [LARGE SCALE GENOMIC DNA]</scope>
    <source>
        <strain evidence="1">CM1030</strain>
        <tissue evidence="1">Blood</tissue>
    </source>
</reference>
<dbReference type="EMBL" id="JAMKFB020000008">
    <property type="protein sequence ID" value="KAL0187046.1"/>
    <property type="molecule type" value="Genomic_DNA"/>
</dbReference>
<accession>A0ABD0QLE2</accession>
<feature type="non-terminal residue" evidence="1">
    <location>
        <position position="57"/>
    </location>
</feature>
<organism evidence="1 2">
    <name type="scientific">Cirrhinus mrigala</name>
    <name type="common">Mrigala</name>
    <dbReference type="NCBI Taxonomy" id="683832"/>
    <lineage>
        <taxon>Eukaryota</taxon>
        <taxon>Metazoa</taxon>
        <taxon>Chordata</taxon>
        <taxon>Craniata</taxon>
        <taxon>Vertebrata</taxon>
        <taxon>Euteleostomi</taxon>
        <taxon>Actinopterygii</taxon>
        <taxon>Neopterygii</taxon>
        <taxon>Teleostei</taxon>
        <taxon>Ostariophysi</taxon>
        <taxon>Cypriniformes</taxon>
        <taxon>Cyprinidae</taxon>
        <taxon>Labeoninae</taxon>
        <taxon>Labeonini</taxon>
        <taxon>Cirrhinus</taxon>
    </lineage>
</organism>
<gene>
    <name evidence="1" type="ORF">M9458_018716</name>
</gene>
<dbReference type="AlphaFoldDB" id="A0ABD0QLE2"/>
<comment type="caution">
    <text evidence="1">The sequence shown here is derived from an EMBL/GenBank/DDBJ whole genome shotgun (WGS) entry which is preliminary data.</text>
</comment>
<proteinExistence type="predicted"/>
<name>A0ABD0QLE2_CIRMR</name>
<dbReference type="Proteomes" id="UP001529510">
    <property type="component" value="Unassembled WGS sequence"/>
</dbReference>
<evidence type="ECO:0000313" key="1">
    <source>
        <dbReference type="EMBL" id="KAL0187046.1"/>
    </source>
</evidence>
<feature type="non-terminal residue" evidence="1">
    <location>
        <position position="1"/>
    </location>
</feature>
<protein>
    <submittedName>
        <fullName evidence="1">Uncharacterized protein</fullName>
    </submittedName>
</protein>
<sequence length="57" mass="6397">IYPYGGGVLHIDKDSGAVYTSQQSQQQSEREPQGQYVMNHNAFVLCHVTDSEGNHFQ</sequence>